<gene>
    <name evidence="1" type="ORF">EYF80_056673</name>
</gene>
<dbReference type="Proteomes" id="UP000314294">
    <property type="component" value="Unassembled WGS sequence"/>
</dbReference>
<reference evidence="1 2" key="1">
    <citation type="submission" date="2019-03" db="EMBL/GenBank/DDBJ databases">
        <title>First draft genome of Liparis tanakae, snailfish: a comprehensive survey of snailfish specific genes.</title>
        <authorList>
            <person name="Kim W."/>
            <person name="Song I."/>
            <person name="Jeong J.-H."/>
            <person name="Kim D."/>
            <person name="Kim S."/>
            <person name="Ryu S."/>
            <person name="Song J.Y."/>
            <person name="Lee S.K."/>
        </authorList>
    </citation>
    <scope>NUCLEOTIDE SEQUENCE [LARGE SCALE GENOMIC DNA]</scope>
    <source>
        <tissue evidence="1">Muscle</tissue>
    </source>
</reference>
<sequence length="77" mass="8206">MNGCAVEVRVRFYDVSAAVRSRSVGLCPGETRHPPLKLVFWRSQALAPFSQSASRGMGASSIPSQSAVLCLGARLNV</sequence>
<organism evidence="1 2">
    <name type="scientific">Liparis tanakae</name>
    <name type="common">Tanaka's snailfish</name>
    <dbReference type="NCBI Taxonomy" id="230148"/>
    <lineage>
        <taxon>Eukaryota</taxon>
        <taxon>Metazoa</taxon>
        <taxon>Chordata</taxon>
        <taxon>Craniata</taxon>
        <taxon>Vertebrata</taxon>
        <taxon>Euteleostomi</taxon>
        <taxon>Actinopterygii</taxon>
        <taxon>Neopterygii</taxon>
        <taxon>Teleostei</taxon>
        <taxon>Neoteleostei</taxon>
        <taxon>Acanthomorphata</taxon>
        <taxon>Eupercaria</taxon>
        <taxon>Perciformes</taxon>
        <taxon>Cottioidei</taxon>
        <taxon>Cottales</taxon>
        <taxon>Liparidae</taxon>
        <taxon>Liparis</taxon>
    </lineage>
</organism>
<keyword evidence="2" id="KW-1185">Reference proteome</keyword>
<proteinExistence type="predicted"/>
<evidence type="ECO:0000313" key="2">
    <source>
        <dbReference type="Proteomes" id="UP000314294"/>
    </source>
</evidence>
<evidence type="ECO:0000313" key="1">
    <source>
        <dbReference type="EMBL" id="TNN33162.1"/>
    </source>
</evidence>
<accession>A0A4Z2EY85</accession>
<dbReference type="AlphaFoldDB" id="A0A4Z2EY85"/>
<protein>
    <submittedName>
        <fullName evidence="1">Uncharacterized protein</fullName>
    </submittedName>
</protein>
<name>A0A4Z2EY85_9TELE</name>
<comment type="caution">
    <text evidence="1">The sequence shown here is derived from an EMBL/GenBank/DDBJ whole genome shotgun (WGS) entry which is preliminary data.</text>
</comment>
<dbReference type="EMBL" id="SRLO01002336">
    <property type="protein sequence ID" value="TNN33162.1"/>
    <property type="molecule type" value="Genomic_DNA"/>
</dbReference>